<organism evidence="1 2">
    <name type="scientific">Boeremia exigua</name>
    <dbReference type="NCBI Taxonomy" id="749465"/>
    <lineage>
        <taxon>Eukaryota</taxon>
        <taxon>Fungi</taxon>
        <taxon>Dikarya</taxon>
        <taxon>Ascomycota</taxon>
        <taxon>Pezizomycotina</taxon>
        <taxon>Dothideomycetes</taxon>
        <taxon>Pleosporomycetidae</taxon>
        <taxon>Pleosporales</taxon>
        <taxon>Pleosporineae</taxon>
        <taxon>Didymellaceae</taxon>
        <taxon>Boeremia</taxon>
    </lineage>
</organism>
<evidence type="ECO:0000313" key="2">
    <source>
        <dbReference type="Proteomes" id="UP001153331"/>
    </source>
</evidence>
<dbReference type="Proteomes" id="UP001153331">
    <property type="component" value="Unassembled WGS sequence"/>
</dbReference>
<protein>
    <submittedName>
        <fullName evidence="1">Uncharacterized protein</fullName>
    </submittedName>
</protein>
<dbReference type="EMBL" id="JAPHNI010001036">
    <property type="protein sequence ID" value="KAJ8106967.1"/>
    <property type="molecule type" value="Genomic_DNA"/>
</dbReference>
<sequence length="215" mass="24934">MPPDLTIDRRREYLAPAFALRADIRTIQTNVRGGYTTAWHEASKTATSKVSAAKREKAIQEKRMYESLKDNTIVSRIPDEATWATPNEVRASKLQPLFMRDAKSRLLFWKEKLTGDVLASHIGRGCAIVDCDAAQPAFHRHVQRRLPNICDLLHRNVIAIQDFTIRMKRHINWYSRPDPRPQVYGFIRRLDGDYRERRPNAPEWQDVPSSTLSNR</sequence>
<evidence type="ECO:0000313" key="1">
    <source>
        <dbReference type="EMBL" id="KAJ8106967.1"/>
    </source>
</evidence>
<proteinExistence type="predicted"/>
<accession>A0ACC2HV61</accession>
<name>A0ACC2HV61_9PLEO</name>
<keyword evidence="2" id="KW-1185">Reference proteome</keyword>
<reference evidence="1" key="1">
    <citation type="submission" date="2022-11" db="EMBL/GenBank/DDBJ databases">
        <title>Genome Sequence of Boeremia exigua.</title>
        <authorList>
            <person name="Buettner E."/>
        </authorList>
    </citation>
    <scope>NUCLEOTIDE SEQUENCE</scope>
    <source>
        <strain evidence="1">CU02</strain>
    </source>
</reference>
<comment type="caution">
    <text evidence="1">The sequence shown here is derived from an EMBL/GenBank/DDBJ whole genome shotgun (WGS) entry which is preliminary data.</text>
</comment>
<gene>
    <name evidence="1" type="ORF">OPT61_g9189</name>
</gene>